<dbReference type="RefSeq" id="WP_133713296.1">
    <property type="nucleotide sequence ID" value="NZ_SOAG01000025.1"/>
</dbReference>
<keyword evidence="4" id="KW-0050">Antiport</keyword>
<keyword evidence="3" id="KW-0813">Transport</keyword>
<dbReference type="InterPro" id="IPR044644">
    <property type="entry name" value="DinF-like"/>
</dbReference>
<dbReference type="InterPro" id="IPR050222">
    <property type="entry name" value="MATE_MdtK"/>
</dbReference>
<dbReference type="GO" id="GO:0006811">
    <property type="term" value="P:monoatomic ion transport"/>
    <property type="evidence" value="ECO:0007669"/>
    <property type="project" value="UniProtKB-KW"/>
</dbReference>
<dbReference type="Pfam" id="PF01554">
    <property type="entry name" value="MatE"/>
    <property type="match status" value="2"/>
</dbReference>
<organism evidence="12 13">
    <name type="scientific">Myroides indicus</name>
    <dbReference type="NCBI Taxonomy" id="1323422"/>
    <lineage>
        <taxon>Bacteria</taxon>
        <taxon>Pseudomonadati</taxon>
        <taxon>Bacteroidota</taxon>
        <taxon>Flavobacteriia</taxon>
        <taxon>Flavobacteriales</taxon>
        <taxon>Flavobacteriaceae</taxon>
        <taxon>Myroides</taxon>
    </lineage>
</organism>
<feature type="transmembrane region" description="Helical" evidence="11">
    <location>
        <begin position="84"/>
        <end position="112"/>
    </location>
</feature>
<feature type="transmembrane region" description="Helical" evidence="11">
    <location>
        <begin position="319"/>
        <end position="338"/>
    </location>
</feature>
<dbReference type="NCBIfam" id="TIGR00797">
    <property type="entry name" value="matE"/>
    <property type="match status" value="1"/>
</dbReference>
<dbReference type="GO" id="GO:0042910">
    <property type="term" value="F:xenobiotic transmembrane transporter activity"/>
    <property type="evidence" value="ECO:0007669"/>
    <property type="project" value="InterPro"/>
</dbReference>
<comment type="subcellular location">
    <subcellularLocation>
        <location evidence="1">Cell membrane</location>
        <topology evidence="1">Multi-pass membrane protein</topology>
    </subcellularLocation>
</comment>
<evidence type="ECO:0000256" key="5">
    <source>
        <dbReference type="ARBA" id="ARBA00022475"/>
    </source>
</evidence>
<dbReference type="AlphaFoldDB" id="A0A4R7EQ65"/>
<keyword evidence="5" id="KW-1003">Cell membrane</keyword>
<feature type="transmembrane region" description="Helical" evidence="11">
    <location>
        <begin position="12"/>
        <end position="34"/>
    </location>
</feature>
<reference evidence="12 13" key="1">
    <citation type="submission" date="2019-03" db="EMBL/GenBank/DDBJ databases">
        <title>Genomic Encyclopedia of Archaeal and Bacterial Type Strains, Phase II (KMG-II): from individual species to whole genera.</title>
        <authorList>
            <person name="Goeker M."/>
        </authorList>
    </citation>
    <scope>NUCLEOTIDE SEQUENCE [LARGE SCALE GENOMIC DNA]</scope>
    <source>
        <strain evidence="12 13">DSM 28213</strain>
    </source>
</reference>
<feature type="transmembrane region" description="Helical" evidence="11">
    <location>
        <begin position="350"/>
        <end position="372"/>
    </location>
</feature>
<keyword evidence="13" id="KW-1185">Reference proteome</keyword>
<sequence length="440" mass="49656">MIYKITFRDINKLAIPAIFSGISESIISLTDIAIVGNIKENSVEALAAVGLVGSFLSAVIWIVAQTKTSISATVSHHLGAQRIFAVKTLVPQAILFNFILSLLLFFSTTFFVHEIFTAYNAEGLILVYAKEYYLIRAWGFPLTLITFALYGVFRGLQNTIWAMKCSLTGALLNVVLDIILVYGIDGIIPPLHVKGAAYASIISQTVMLGMAFYYFFTKTPFNLKIRKKINPSLKPLIIMSFNFIIRTATLNLAIYLANAYAADYGKNYIAAQSILMNIWLFFSFFIDGYASAGNAFSGKLLGEKNYKTMWTMSKDISKYAVVISFILIAICLIFYKHIGLMFNQNPDVNILFTSIFWLVLLMQPINALAYIYDGIFKGMGDAKFLRNNLLFATFCGFIPTLLLLDYFNFKLYSIWIAFAVWMLCRSFPLMYTFKKNYVKN</sequence>
<gene>
    <name evidence="12" type="ORF">C8P70_12511</name>
</gene>
<feature type="transmembrane region" description="Helical" evidence="11">
    <location>
        <begin position="384"/>
        <end position="406"/>
    </location>
</feature>
<evidence type="ECO:0000256" key="10">
    <source>
        <dbReference type="ARBA" id="ARBA00031636"/>
    </source>
</evidence>
<feature type="transmembrane region" description="Helical" evidence="11">
    <location>
        <begin position="165"/>
        <end position="184"/>
    </location>
</feature>
<keyword evidence="8" id="KW-0406">Ion transport</keyword>
<feature type="transmembrane region" description="Helical" evidence="11">
    <location>
        <begin position="236"/>
        <end position="258"/>
    </location>
</feature>
<evidence type="ECO:0000313" key="12">
    <source>
        <dbReference type="EMBL" id="TDS54568.1"/>
    </source>
</evidence>
<dbReference type="PANTHER" id="PTHR43298">
    <property type="entry name" value="MULTIDRUG RESISTANCE PROTEIN NORM-RELATED"/>
    <property type="match status" value="1"/>
</dbReference>
<dbReference type="PIRSF" id="PIRSF006603">
    <property type="entry name" value="DinF"/>
    <property type="match status" value="1"/>
</dbReference>
<evidence type="ECO:0000256" key="8">
    <source>
        <dbReference type="ARBA" id="ARBA00023065"/>
    </source>
</evidence>
<keyword evidence="6 11" id="KW-0812">Transmembrane</keyword>
<proteinExistence type="inferred from homology"/>
<evidence type="ECO:0000256" key="6">
    <source>
        <dbReference type="ARBA" id="ARBA00022692"/>
    </source>
</evidence>
<comment type="caution">
    <text evidence="12">The sequence shown here is derived from an EMBL/GenBank/DDBJ whole genome shotgun (WGS) entry which is preliminary data.</text>
</comment>
<accession>A0A4R7EQ65</accession>
<evidence type="ECO:0000256" key="2">
    <source>
        <dbReference type="ARBA" id="ARBA00010199"/>
    </source>
</evidence>
<evidence type="ECO:0000256" key="1">
    <source>
        <dbReference type="ARBA" id="ARBA00004651"/>
    </source>
</evidence>
<evidence type="ECO:0000256" key="9">
    <source>
        <dbReference type="ARBA" id="ARBA00023136"/>
    </source>
</evidence>
<dbReference type="CDD" id="cd13136">
    <property type="entry name" value="MATE_DinF_like"/>
    <property type="match status" value="1"/>
</dbReference>
<feature type="transmembrane region" description="Helical" evidence="11">
    <location>
        <begin position="46"/>
        <end position="64"/>
    </location>
</feature>
<evidence type="ECO:0000256" key="11">
    <source>
        <dbReference type="SAM" id="Phobius"/>
    </source>
</evidence>
<feature type="transmembrane region" description="Helical" evidence="11">
    <location>
        <begin position="412"/>
        <end position="433"/>
    </location>
</feature>
<protein>
    <recommendedName>
        <fullName evidence="10">Multidrug-efflux transporter</fullName>
    </recommendedName>
</protein>
<name>A0A4R7EQ65_9FLAO</name>
<dbReference type="GO" id="GO:0005886">
    <property type="term" value="C:plasma membrane"/>
    <property type="evidence" value="ECO:0007669"/>
    <property type="project" value="UniProtKB-SubCell"/>
</dbReference>
<feature type="transmembrane region" description="Helical" evidence="11">
    <location>
        <begin position="132"/>
        <end position="153"/>
    </location>
</feature>
<comment type="similarity">
    <text evidence="2">Belongs to the multi antimicrobial extrusion (MATE) (TC 2.A.66.1) family.</text>
</comment>
<feature type="transmembrane region" description="Helical" evidence="11">
    <location>
        <begin position="278"/>
        <end position="298"/>
    </location>
</feature>
<keyword evidence="9 11" id="KW-0472">Membrane</keyword>
<dbReference type="InterPro" id="IPR048279">
    <property type="entry name" value="MdtK-like"/>
</dbReference>
<dbReference type="Proteomes" id="UP000295215">
    <property type="component" value="Unassembled WGS sequence"/>
</dbReference>
<dbReference type="InterPro" id="IPR002528">
    <property type="entry name" value="MATE_fam"/>
</dbReference>
<dbReference type="OrthoDB" id="5242355at2"/>
<dbReference type="GO" id="GO:0015297">
    <property type="term" value="F:antiporter activity"/>
    <property type="evidence" value="ECO:0007669"/>
    <property type="project" value="UniProtKB-KW"/>
</dbReference>
<dbReference type="EMBL" id="SOAG01000025">
    <property type="protein sequence ID" value="TDS54568.1"/>
    <property type="molecule type" value="Genomic_DNA"/>
</dbReference>
<dbReference type="PANTHER" id="PTHR43298:SF2">
    <property type="entry name" value="FMN_FAD EXPORTER YEEO-RELATED"/>
    <property type="match status" value="1"/>
</dbReference>
<evidence type="ECO:0000313" key="13">
    <source>
        <dbReference type="Proteomes" id="UP000295215"/>
    </source>
</evidence>
<evidence type="ECO:0000256" key="3">
    <source>
        <dbReference type="ARBA" id="ARBA00022448"/>
    </source>
</evidence>
<keyword evidence="7 11" id="KW-1133">Transmembrane helix</keyword>
<feature type="transmembrane region" description="Helical" evidence="11">
    <location>
        <begin position="196"/>
        <end position="216"/>
    </location>
</feature>
<evidence type="ECO:0000256" key="4">
    <source>
        <dbReference type="ARBA" id="ARBA00022449"/>
    </source>
</evidence>
<evidence type="ECO:0000256" key="7">
    <source>
        <dbReference type="ARBA" id="ARBA00022989"/>
    </source>
</evidence>